<proteinExistence type="inferred from homology"/>
<evidence type="ECO:0000313" key="15">
    <source>
        <dbReference type="EMBL" id="SFD63353.1"/>
    </source>
</evidence>
<dbReference type="OrthoDB" id="9805194at2"/>
<keyword evidence="8" id="KW-0411">Iron-sulfur</keyword>
<dbReference type="Pfam" id="PF00270">
    <property type="entry name" value="DEAD"/>
    <property type="match status" value="1"/>
</dbReference>
<feature type="domain" description="Helicase ATP-binding" evidence="14">
    <location>
        <begin position="24"/>
        <end position="293"/>
    </location>
</feature>
<dbReference type="PANTHER" id="PTHR11472:SF34">
    <property type="entry name" value="REGULATOR OF TELOMERE ELONGATION HELICASE 1"/>
    <property type="match status" value="1"/>
</dbReference>
<dbReference type="AlphaFoldDB" id="A0A1I1U3R4"/>
<evidence type="ECO:0000256" key="1">
    <source>
        <dbReference type="ARBA" id="ARBA00001966"/>
    </source>
</evidence>
<dbReference type="InterPro" id="IPR010614">
    <property type="entry name" value="RAD3-like_helicase_DEAD"/>
</dbReference>
<keyword evidence="3" id="KW-0547">Nucleotide-binding</keyword>
<keyword evidence="6" id="KW-0067">ATP-binding</keyword>
<dbReference type="InterPro" id="IPR027417">
    <property type="entry name" value="P-loop_NTPase"/>
</dbReference>
<dbReference type="Pfam" id="PF13307">
    <property type="entry name" value="Helicase_C_2"/>
    <property type="match status" value="1"/>
</dbReference>
<dbReference type="GO" id="GO:0005524">
    <property type="term" value="F:ATP binding"/>
    <property type="evidence" value="ECO:0007669"/>
    <property type="project" value="UniProtKB-KW"/>
</dbReference>
<dbReference type="RefSeq" id="WP_092950655.1">
    <property type="nucleotide sequence ID" value="NZ_FOMQ01000004.1"/>
</dbReference>
<dbReference type="SUPFAM" id="SSF52540">
    <property type="entry name" value="P-loop containing nucleoside triphosphate hydrolases"/>
    <property type="match status" value="2"/>
</dbReference>
<organism evidence="15 16">
    <name type="scientific">Paracidovorax konjaci</name>
    <dbReference type="NCBI Taxonomy" id="32040"/>
    <lineage>
        <taxon>Bacteria</taxon>
        <taxon>Pseudomonadati</taxon>
        <taxon>Pseudomonadota</taxon>
        <taxon>Betaproteobacteria</taxon>
        <taxon>Burkholderiales</taxon>
        <taxon>Comamonadaceae</taxon>
        <taxon>Paracidovorax</taxon>
    </lineage>
</organism>
<dbReference type="InterPro" id="IPR014013">
    <property type="entry name" value="Helic_SF1/SF2_ATP-bd_DinG/Rad3"/>
</dbReference>
<keyword evidence="9" id="KW-0238">DNA-binding</keyword>
<dbReference type="GO" id="GO:0043139">
    <property type="term" value="F:5'-3' DNA helicase activity"/>
    <property type="evidence" value="ECO:0007669"/>
    <property type="project" value="UniProtKB-EC"/>
</dbReference>
<name>A0A1I1U3R4_9BURK</name>
<dbReference type="GO" id="GO:0046872">
    <property type="term" value="F:metal ion binding"/>
    <property type="evidence" value="ECO:0007669"/>
    <property type="project" value="UniProtKB-KW"/>
</dbReference>
<dbReference type="GO" id="GO:0006281">
    <property type="term" value="P:DNA repair"/>
    <property type="evidence" value="ECO:0007669"/>
    <property type="project" value="TreeGrafter"/>
</dbReference>
<keyword evidence="7" id="KW-0408">Iron</keyword>
<dbReference type="PROSITE" id="PS51193">
    <property type="entry name" value="HELICASE_ATP_BIND_2"/>
    <property type="match status" value="1"/>
</dbReference>
<evidence type="ECO:0000256" key="8">
    <source>
        <dbReference type="ARBA" id="ARBA00023014"/>
    </source>
</evidence>
<dbReference type="InterPro" id="IPR045028">
    <property type="entry name" value="DinG/Rad3-like"/>
</dbReference>
<evidence type="ECO:0000256" key="10">
    <source>
        <dbReference type="ARBA" id="ARBA00023235"/>
    </source>
</evidence>
<comment type="catalytic activity">
    <reaction evidence="13">
        <text>ATP + H2O = ADP + phosphate + H(+)</text>
        <dbReference type="Rhea" id="RHEA:13065"/>
        <dbReference type="ChEBI" id="CHEBI:15377"/>
        <dbReference type="ChEBI" id="CHEBI:15378"/>
        <dbReference type="ChEBI" id="CHEBI:30616"/>
        <dbReference type="ChEBI" id="CHEBI:43474"/>
        <dbReference type="ChEBI" id="CHEBI:456216"/>
        <dbReference type="EC" id="5.6.2.3"/>
    </reaction>
</comment>
<keyword evidence="5 15" id="KW-0347">Helicase</keyword>
<dbReference type="SMART" id="SM00487">
    <property type="entry name" value="DEXDc"/>
    <property type="match status" value="1"/>
</dbReference>
<keyword evidence="10" id="KW-0413">Isomerase</keyword>
<sequence length="719" mass="77000">MGAGAEHPSTLVQAVAAAFSEDGPLALAQSGFQPRPSQTEMATAVAETIEHGGALVVEAGTGVGKTFAYLVPALLSGERVLISTATKALQDQLFSRDLPRLVRALALPVRMALLKGRASYLCLHRMDIARQHPLAGDANVARVLARVEEWSQATATGDLAELPGWDERSAATPLFTSTRDNCLGSSCPRFRACHVHLARRDALAADVVVINHHLFFADHAIRDSGMAELLPSVRVVVFDEAHQLNDVGVQFMGIQLSSSQSMDLARDVLAAGQMLARGLADWAGIADALGQAAKDWRLAVGSWAPNTRLRWIGGGPEGVRSDVWTGAMLQLSAACRRTLAALDMVSEIAPDFVRLHERCIRLMERIDAFIDPFGPDAVRWVEVGLHQLRAVQAPLDIAAPMRALWSQEAAGSRADGGRLNDAHVADPGLPWADEDFASAAAPPPGPGIAAGRPRSWVFTSATLGDDASLGWFTASCGLDGARVMQVESPFDYAIQAALYVPRQLPAPSDPAHGLAVAHWVGDAIKVLGGRTLILTTTLKALRTIGDALLARFPEGAGIEVLVQGDWPKRRLMERFREGDGDGSRAGCVLVASATFWEGFDVPGEALQLVVIDKLPFPPPGDPVVEARSQRAEHLGKSAFRHFALPEAAIALKQGAGRLIRSEHDRGLLAIADARLVTMGYGKRLLAALPRMRRIESEEEWCEALKSLVTTPSTKAHPSP</sequence>
<evidence type="ECO:0000256" key="12">
    <source>
        <dbReference type="ARBA" id="ARBA00044969"/>
    </source>
</evidence>
<dbReference type="InterPro" id="IPR006555">
    <property type="entry name" value="ATP-dep_Helicase_C"/>
</dbReference>
<dbReference type="InterPro" id="IPR014001">
    <property type="entry name" value="Helicase_ATP-bd"/>
</dbReference>
<keyword evidence="2" id="KW-0479">Metal-binding</keyword>
<evidence type="ECO:0000256" key="7">
    <source>
        <dbReference type="ARBA" id="ARBA00023004"/>
    </source>
</evidence>
<dbReference type="GO" id="GO:0051536">
    <property type="term" value="F:iron-sulfur cluster binding"/>
    <property type="evidence" value="ECO:0007669"/>
    <property type="project" value="UniProtKB-KW"/>
</dbReference>
<dbReference type="Proteomes" id="UP000199517">
    <property type="component" value="Unassembled WGS sequence"/>
</dbReference>
<reference evidence="16" key="1">
    <citation type="submission" date="2016-10" db="EMBL/GenBank/DDBJ databases">
        <authorList>
            <person name="Varghese N."/>
            <person name="Submissions S."/>
        </authorList>
    </citation>
    <scope>NUCLEOTIDE SEQUENCE [LARGE SCALE GENOMIC DNA]</scope>
    <source>
        <strain evidence="16">DSM 7481</strain>
    </source>
</reference>
<accession>A0A1I1U3R4</accession>
<evidence type="ECO:0000256" key="2">
    <source>
        <dbReference type="ARBA" id="ARBA00022723"/>
    </source>
</evidence>
<evidence type="ECO:0000256" key="5">
    <source>
        <dbReference type="ARBA" id="ARBA00022806"/>
    </source>
</evidence>
<dbReference type="EMBL" id="FOMQ01000004">
    <property type="protein sequence ID" value="SFD63353.1"/>
    <property type="molecule type" value="Genomic_DNA"/>
</dbReference>
<dbReference type="GO" id="GO:0003677">
    <property type="term" value="F:DNA binding"/>
    <property type="evidence" value="ECO:0007669"/>
    <property type="project" value="UniProtKB-KW"/>
</dbReference>
<evidence type="ECO:0000256" key="11">
    <source>
        <dbReference type="ARBA" id="ARBA00038058"/>
    </source>
</evidence>
<gene>
    <name evidence="15" type="ORF">SAMN04489710_104146</name>
</gene>
<keyword evidence="16" id="KW-1185">Reference proteome</keyword>
<evidence type="ECO:0000256" key="3">
    <source>
        <dbReference type="ARBA" id="ARBA00022741"/>
    </source>
</evidence>
<comment type="cofactor">
    <cofactor evidence="1">
        <name>[4Fe-4S] cluster</name>
        <dbReference type="ChEBI" id="CHEBI:49883"/>
    </cofactor>
</comment>
<dbReference type="InterPro" id="IPR011545">
    <property type="entry name" value="DEAD/DEAH_box_helicase_dom"/>
</dbReference>
<evidence type="ECO:0000256" key="13">
    <source>
        <dbReference type="ARBA" id="ARBA00048954"/>
    </source>
</evidence>
<dbReference type="EC" id="5.6.2.3" evidence="12"/>
<dbReference type="STRING" id="32040.SAMN04489710_104146"/>
<comment type="similarity">
    <text evidence="11">Belongs to the helicase family. DinG subfamily.</text>
</comment>
<keyword evidence="4" id="KW-0378">Hydrolase</keyword>
<protein>
    <recommendedName>
        <fullName evidence="12">DNA 5'-3' helicase</fullName>
        <ecNumber evidence="12">5.6.2.3</ecNumber>
    </recommendedName>
</protein>
<evidence type="ECO:0000256" key="6">
    <source>
        <dbReference type="ARBA" id="ARBA00022840"/>
    </source>
</evidence>
<evidence type="ECO:0000259" key="14">
    <source>
        <dbReference type="PROSITE" id="PS51193"/>
    </source>
</evidence>
<dbReference type="Pfam" id="PF06733">
    <property type="entry name" value="DEAD_2"/>
    <property type="match status" value="1"/>
</dbReference>
<dbReference type="SMART" id="SM00491">
    <property type="entry name" value="HELICc2"/>
    <property type="match status" value="1"/>
</dbReference>
<dbReference type="Gene3D" id="3.40.50.300">
    <property type="entry name" value="P-loop containing nucleotide triphosphate hydrolases"/>
    <property type="match status" value="2"/>
</dbReference>
<dbReference type="PANTHER" id="PTHR11472">
    <property type="entry name" value="DNA REPAIR DEAD HELICASE RAD3/XP-D SUBFAMILY MEMBER"/>
    <property type="match status" value="1"/>
</dbReference>
<evidence type="ECO:0000256" key="9">
    <source>
        <dbReference type="ARBA" id="ARBA00023125"/>
    </source>
</evidence>
<dbReference type="GO" id="GO:0016818">
    <property type="term" value="F:hydrolase activity, acting on acid anhydrides, in phosphorus-containing anhydrides"/>
    <property type="evidence" value="ECO:0007669"/>
    <property type="project" value="InterPro"/>
</dbReference>
<evidence type="ECO:0000256" key="4">
    <source>
        <dbReference type="ARBA" id="ARBA00022801"/>
    </source>
</evidence>
<evidence type="ECO:0000313" key="16">
    <source>
        <dbReference type="Proteomes" id="UP000199517"/>
    </source>
</evidence>